<evidence type="ECO:0000313" key="1">
    <source>
        <dbReference type="EMBL" id="CAB9501460.1"/>
    </source>
</evidence>
<dbReference type="AlphaFoldDB" id="A0A9N8H6T1"/>
<comment type="caution">
    <text evidence="1">The sequence shown here is derived from an EMBL/GenBank/DDBJ whole genome shotgun (WGS) entry which is preliminary data.</text>
</comment>
<proteinExistence type="predicted"/>
<keyword evidence="2" id="KW-1185">Reference proteome</keyword>
<dbReference type="Gene3D" id="1.25.40.10">
    <property type="entry name" value="Tetratricopeptide repeat domain"/>
    <property type="match status" value="1"/>
</dbReference>
<dbReference type="EMBL" id="CAICTM010000108">
    <property type="protein sequence ID" value="CAB9501460.1"/>
    <property type="molecule type" value="Genomic_DNA"/>
</dbReference>
<evidence type="ECO:0000313" key="2">
    <source>
        <dbReference type="Proteomes" id="UP001153069"/>
    </source>
</evidence>
<dbReference type="SMART" id="SM00028">
    <property type="entry name" value="TPR"/>
    <property type="match status" value="3"/>
</dbReference>
<protein>
    <submittedName>
        <fullName evidence="1">Uncharacterized protein</fullName>
    </submittedName>
</protein>
<organism evidence="1 2">
    <name type="scientific">Seminavis robusta</name>
    <dbReference type="NCBI Taxonomy" id="568900"/>
    <lineage>
        <taxon>Eukaryota</taxon>
        <taxon>Sar</taxon>
        <taxon>Stramenopiles</taxon>
        <taxon>Ochrophyta</taxon>
        <taxon>Bacillariophyta</taxon>
        <taxon>Bacillariophyceae</taxon>
        <taxon>Bacillariophycidae</taxon>
        <taxon>Naviculales</taxon>
        <taxon>Naviculaceae</taxon>
        <taxon>Seminavis</taxon>
    </lineage>
</organism>
<sequence length="222" mass="24766">MEGINYYLFLAAMENREGALNLAKGNVAEALEILENAVHILDQLAQLPEILQFNLQRPHYCVSVALPFLQEQDPRYFAYSRALIFSPLIGEVCCIQEIAYYRAVALFNIGMAHQMKGKVLKCIKSQRKAIRFFDSCLSAIALLPIGSQDTDLLRVAALNNKAVILSDMMDFDQAKLALDEVRGKWRHALAQQLTEGAFVRKDIEGFILNTMESVPPTAAACA</sequence>
<name>A0A9N8H6T1_9STRA</name>
<dbReference type="InterPro" id="IPR011990">
    <property type="entry name" value="TPR-like_helical_dom_sf"/>
</dbReference>
<reference evidence="1" key="1">
    <citation type="submission" date="2020-06" db="EMBL/GenBank/DDBJ databases">
        <authorList>
            <consortium name="Plant Systems Biology data submission"/>
        </authorList>
    </citation>
    <scope>NUCLEOTIDE SEQUENCE</scope>
    <source>
        <strain evidence="1">D6</strain>
    </source>
</reference>
<dbReference type="Proteomes" id="UP001153069">
    <property type="component" value="Unassembled WGS sequence"/>
</dbReference>
<accession>A0A9N8H6T1</accession>
<gene>
    <name evidence="1" type="ORF">SEMRO_109_G054590.1</name>
</gene>
<dbReference type="SUPFAM" id="SSF48452">
    <property type="entry name" value="TPR-like"/>
    <property type="match status" value="1"/>
</dbReference>
<dbReference type="InterPro" id="IPR019734">
    <property type="entry name" value="TPR_rpt"/>
</dbReference>